<feature type="domain" description="Multidrug resistance protein MdtA-like barrel-sandwich hybrid" evidence="4">
    <location>
        <begin position="78"/>
        <end position="264"/>
    </location>
</feature>
<feature type="region of interest" description="Disordered" evidence="2">
    <location>
        <begin position="1"/>
        <end position="33"/>
    </location>
</feature>
<dbReference type="RefSeq" id="WP_281999236.1">
    <property type="nucleotide sequence ID" value="NZ_AP027151.1"/>
</dbReference>
<evidence type="ECO:0000256" key="1">
    <source>
        <dbReference type="ARBA" id="ARBA00004196"/>
    </source>
</evidence>
<dbReference type="Gene3D" id="2.40.30.170">
    <property type="match status" value="1"/>
</dbReference>
<evidence type="ECO:0000256" key="2">
    <source>
        <dbReference type="SAM" id="MobiDB-lite"/>
    </source>
</evidence>
<reference evidence="6 7" key="1">
    <citation type="submission" date="2022-12" db="EMBL/GenBank/DDBJ databases">
        <title>Polyphasic characterization of Geotalea uranireducens NIT-SL11 newly isolated from a complex of sewage sludge and microbially reduced graphene oxide.</title>
        <authorList>
            <person name="Xie L."/>
            <person name="Yoshida N."/>
            <person name="Meng L."/>
        </authorList>
    </citation>
    <scope>NUCLEOTIDE SEQUENCE [LARGE SCALE GENOMIC DNA]</scope>
    <source>
        <strain evidence="6 7">NIT-SL11</strain>
    </source>
</reference>
<dbReference type="Proteomes" id="UP001317705">
    <property type="component" value="Chromosome"/>
</dbReference>
<keyword evidence="7" id="KW-1185">Reference proteome</keyword>
<dbReference type="EMBL" id="AP027151">
    <property type="protein sequence ID" value="BDV43119.1"/>
    <property type="molecule type" value="Genomic_DNA"/>
</dbReference>
<keyword evidence="3" id="KW-0472">Membrane</keyword>
<dbReference type="PANTHER" id="PTHR30386">
    <property type="entry name" value="MEMBRANE FUSION SUBUNIT OF EMRAB-TOLC MULTIDRUG EFFLUX PUMP"/>
    <property type="match status" value="1"/>
</dbReference>
<keyword evidence="3" id="KW-1133">Transmembrane helix</keyword>
<gene>
    <name evidence="6" type="ORF">GURASL_20420</name>
</gene>
<feature type="transmembrane region" description="Helical" evidence="3">
    <location>
        <begin position="39"/>
        <end position="60"/>
    </location>
</feature>
<proteinExistence type="predicted"/>
<evidence type="ECO:0000256" key="3">
    <source>
        <dbReference type="SAM" id="Phobius"/>
    </source>
</evidence>
<dbReference type="Gene3D" id="1.10.287.470">
    <property type="entry name" value="Helix hairpin bin"/>
    <property type="match status" value="1"/>
</dbReference>
<accession>A0ABM8EL06</accession>
<comment type="subcellular location">
    <subcellularLocation>
        <location evidence="1">Cell envelope</location>
    </subcellularLocation>
</comment>
<organism evidence="6 7">
    <name type="scientific">Geotalea uraniireducens</name>
    <dbReference type="NCBI Taxonomy" id="351604"/>
    <lineage>
        <taxon>Bacteria</taxon>
        <taxon>Pseudomonadati</taxon>
        <taxon>Thermodesulfobacteriota</taxon>
        <taxon>Desulfuromonadia</taxon>
        <taxon>Geobacterales</taxon>
        <taxon>Geobacteraceae</taxon>
        <taxon>Geotalea</taxon>
    </lineage>
</organism>
<evidence type="ECO:0000259" key="5">
    <source>
        <dbReference type="Pfam" id="PF25954"/>
    </source>
</evidence>
<sequence>MALELDQETPLAEGADGEASSDNVSATPARKSGGKRTKAGIVLLVIIIVGAGFGLHWFIWSKGHVETDDAFIEAHIHSVSPRVSGTVTTVLVNDNQLVKKGDLLVTLDPTDYDAKVREATASLDMAKNETSGDYAKIEAARAAENNAAARLEQADIDLRRGNALFAKEVIPKEQLDRLVTTRRVAAAQLRESSEEVRKARAELGLSGSGSKEARVAQRAAVLKQATLNLSYTRIYAPADGYVTRKSVEPGNTVQTGQPLLAIVDLNDSWVVANYKESQLTNVKPGQQVQFKVDTYPNHTFSGRVDSVMAGTGAAFSLLPPENATGNYVKVVQRIPVKILIDKATDPSHLLRVGMSVVPTIDTNRRLGDILRDLWPF</sequence>
<dbReference type="Pfam" id="PF25954">
    <property type="entry name" value="Beta-barrel_RND_2"/>
    <property type="match status" value="1"/>
</dbReference>
<dbReference type="Gene3D" id="2.40.50.100">
    <property type="match status" value="1"/>
</dbReference>
<dbReference type="InterPro" id="IPR058625">
    <property type="entry name" value="MdtA-like_BSH"/>
</dbReference>
<dbReference type="InterPro" id="IPR050739">
    <property type="entry name" value="MFP"/>
</dbReference>
<dbReference type="Pfam" id="PF25917">
    <property type="entry name" value="BSH_RND"/>
    <property type="match status" value="1"/>
</dbReference>
<name>A0ABM8EL06_9BACT</name>
<dbReference type="InterPro" id="IPR058792">
    <property type="entry name" value="Beta-barrel_RND_2"/>
</dbReference>
<dbReference type="PANTHER" id="PTHR30386:SF19">
    <property type="entry name" value="MULTIDRUG EXPORT PROTEIN EMRA-RELATED"/>
    <property type="match status" value="1"/>
</dbReference>
<evidence type="ECO:0000313" key="7">
    <source>
        <dbReference type="Proteomes" id="UP001317705"/>
    </source>
</evidence>
<keyword evidence="3" id="KW-0812">Transmembrane</keyword>
<dbReference type="SUPFAM" id="SSF111369">
    <property type="entry name" value="HlyD-like secretion proteins"/>
    <property type="match status" value="2"/>
</dbReference>
<protein>
    <submittedName>
        <fullName evidence="6">RND transporter</fullName>
    </submittedName>
</protein>
<evidence type="ECO:0000259" key="4">
    <source>
        <dbReference type="Pfam" id="PF25917"/>
    </source>
</evidence>
<evidence type="ECO:0000313" key="6">
    <source>
        <dbReference type="EMBL" id="BDV43119.1"/>
    </source>
</evidence>
<feature type="domain" description="CusB-like beta-barrel" evidence="5">
    <location>
        <begin position="269"/>
        <end position="309"/>
    </location>
</feature>